<dbReference type="Proteomes" id="UP001201163">
    <property type="component" value="Unassembled WGS sequence"/>
</dbReference>
<dbReference type="Pfam" id="PF12767">
    <property type="entry name" value="SAGA-Tad1"/>
    <property type="match status" value="1"/>
</dbReference>
<name>A0AAD4LUU0_9AGAM</name>
<dbReference type="PANTHER" id="PTHR21277">
    <property type="entry name" value="TRANSCRIPTIONAL ADAPTER 1"/>
    <property type="match status" value="1"/>
</dbReference>
<evidence type="ECO:0000256" key="2">
    <source>
        <dbReference type="ARBA" id="ARBA00023015"/>
    </source>
</evidence>
<dbReference type="GO" id="GO:0005634">
    <property type="term" value="C:nucleus"/>
    <property type="evidence" value="ECO:0007669"/>
    <property type="project" value="UniProtKB-SubCell"/>
</dbReference>
<dbReference type="EMBL" id="JAKELL010000002">
    <property type="protein sequence ID" value="KAH9000310.1"/>
    <property type="molecule type" value="Genomic_DNA"/>
</dbReference>
<feature type="region of interest" description="Disordered" evidence="5">
    <location>
        <begin position="75"/>
        <end position="105"/>
    </location>
</feature>
<dbReference type="GO" id="GO:0000124">
    <property type="term" value="C:SAGA complex"/>
    <property type="evidence" value="ECO:0007669"/>
    <property type="project" value="TreeGrafter"/>
</dbReference>
<evidence type="ECO:0000256" key="5">
    <source>
        <dbReference type="SAM" id="MobiDB-lite"/>
    </source>
</evidence>
<dbReference type="PANTHER" id="PTHR21277:SF5">
    <property type="entry name" value="TRANSCRIPTIONAL ADAPTER 1"/>
    <property type="match status" value="1"/>
</dbReference>
<proteinExistence type="predicted"/>
<keyword evidence="7" id="KW-1185">Reference proteome</keyword>
<evidence type="ECO:0000256" key="3">
    <source>
        <dbReference type="ARBA" id="ARBA00023163"/>
    </source>
</evidence>
<sequence>MSLESTTTIKAKLAAGLGTKAPRYWSLLQSFLAATISRTEFDEQIRECVDTSPLVQLHNALIISIFDPSTHLVAALTPPPDPPKGPPRKRRRLLPYQGPDPDEPLTLRSTRLKRWVVGIGRRERDRIRNIKPVALSSKRSPRPEVDEIANERGVQLLPERGELPGSRPAIHLTSSERGFTLQHITDRLNLICAQHNLGSPSKSVASLMSLAFEAKLKSLIMQALAMTTASHSISSIHPSAPHSSGHQLSASAFDTLFTISPSVLPNRSATATRLTLGENESREDHIIANENREPSDPRWQMLALLRERSSVNEVASARK</sequence>
<keyword evidence="2" id="KW-0805">Transcription regulation</keyword>
<reference evidence="6" key="1">
    <citation type="submission" date="2022-01" db="EMBL/GenBank/DDBJ databases">
        <title>Comparative genomics reveals a dynamic genome evolution in the ectomycorrhizal milk-cap (Lactarius) mushrooms.</title>
        <authorList>
            <consortium name="DOE Joint Genome Institute"/>
            <person name="Lebreton A."/>
            <person name="Tang N."/>
            <person name="Kuo A."/>
            <person name="LaButti K."/>
            <person name="Drula E."/>
            <person name="Barry K."/>
            <person name="Clum A."/>
            <person name="Lipzen A."/>
            <person name="Mousain D."/>
            <person name="Ng V."/>
            <person name="Wang R."/>
            <person name="Wang X."/>
            <person name="Dai Y."/>
            <person name="Henrissat B."/>
            <person name="Grigoriev I.V."/>
            <person name="Guerin-Laguette A."/>
            <person name="Yu F."/>
            <person name="Martin F.M."/>
        </authorList>
    </citation>
    <scope>NUCLEOTIDE SEQUENCE</scope>
    <source>
        <strain evidence="6">QP</strain>
    </source>
</reference>
<evidence type="ECO:0000313" key="7">
    <source>
        <dbReference type="Proteomes" id="UP001201163"/>
    </source>
</evidence>
<dbReference type="AlphaFoldDB" id="A0AAD4LUU0"/>
<gene>
    <name evidence="6" type="ORF">EDB92DRAFT_488099</name>
</gene>
<keyword evidence="4" id="KW-0539">Nucleus</keyword>
<protein>
    <submittedName>
        <fullName evidence="6">Transcriptional regulator of RNA polII, SAGA, subunit-domain-containing protein</fullName>
    </submittedName>
</protein>
<organism evidence="6 7">
    <name type="scientific">Lactarius akahatsu</name>
    <dbReference type="NCBI Taxonomy" id="416441"/>
    <lineage>
        <taxon>Eukaryota</taxon>
        <taxon>Fungi</taxon>
        <taxon>Dikarya</taxon>
        <taxon>Basidiomycota</taxon>
        <taxon>Agaricomycotina</taxon>
        <taxon>Agaricomycetes</taxon>
        <taxon>Russulales</taxon>
        <taxon>Russulaceae</taxon>
        <taxon>Lactarius</taxon>
    </lineage>
</organism>
<dbReference type="GO" id="GO:0003713">
    <property type="term" value="F:transcription coactivator activity"/>
    <property type="evidence" value="ECO:0007669"/>
    <property type="project" value="TreeGrafter"/>
</dbReference>
<comment type="caution">
    <text evidence="6">The sequence shown here is derived from an EMBL/GenBank/DDBJ whole genome shotgun (WGS) entry which is preliminary data.</text>
</comment>
<accession>A0AAD4LUU0</accession>
<evidence type="ECO:0000313" key="6">
    <source>
        <dbReference type="EMBL" id="KAH9000310.1"/>
    </source>
</evidence>
<dbReference type="GO" id="GO:0006357">
    <property type="term" value="P:regulation of transcription by RNA polymerase II"/>
    <property type="evidence" value="ECO:0007669"/>
    <property type="project" value="TreeGrafter"/>
</dbReference>
<dbReference type="InterPro" id="IPR024738">
    <property type="entry name" value="Hfi1/Tada1"/>
</dbReference>
<evidence type="ECO:0000256" key="1">
    <source>
        <dbReference type="ARBA" id="ARBA00004123"/>
    </source>
</evidence>
<comment type="subcellular location">
    <subcellularLocation>
        <location evidence="1">Nucleus</location>
    </subcellularLocation>
</comment>
<keyword evidence="3" id="KW-0804">Transcription</keyword>
<evidence type="ECO:0000256" key="4">
    <source>
        <dbReference type="ARBA" id="ARBA00023242"/>
    </source>
</evidence>